<dbReference type="EC" id="3.1.3.48" evidence="2"/>
<dbReference type="CDD" id="cd16343">
    <property type="entry name" value="LMWPTP"/>
    <property type="match status" value="1"/>
</dbReference>
<name>A0A7X6HFG4_9MICC</name>
<dbReference type="GO" id="GO:0004725">
    <property type="term" value="F:protein tyrosine phosphatase activity"/>
    <property type="evidence" value="ECO:0007669"/>
    <property type="project" value="UniProtKB-EC"/>
</dbReference>
<dbReference type="PRINTS" id="PR00719">
    <property type="entry name" value="LMWPTPASE"/>
</dbReference>
<evidence type="ECO:0000259" key="6">
    <source>
        <dbReference type="SMART" id="SM00226"/>
    </source>
</evidence>
<keyword evidence="8" id="KW-1185">Reference proteome</keyword>
<dbReference type="Pfam" id="PF01451">
    <property type="entry name" value="LMWPc"/>
    <property type="match status" value="1"/>
</dbReference>
<dbReference type="PANTHER" id="PTHR11717:SF7">
    <property type="entry name" value="LOW MOLECULAR WEIGHT PHOSPHOTYROSINE PROTEIN PHOSPHATASE"/>
    <property type="match status" value="1"/>
</dbReference>
<dbReference type="RefSeq" id="WP_168486587.1">
    <property type="nucleotide sequence ID" value="NZ_JAAZSQ010000010.1"/>
</dbReference>
<organism evidence="7 8">
    <name type="scientific">Arthrobacter mobilis</name>
    <dbReference type="NCBI Taxonomy" id="2724944"/>
    <lineage>
        <taxon>Bacteria</taxon>
        <taxon>Bacillati</taxon>
        <taxon>Actinomycetota</taxon>
        <taxon>Actinomycetes</taxon>
        <taxon>Micrococcales</taxon>
        <taxon>Micrococcaceae</taxon>
        <taxon>Arthrobacter</taxon>
    </lineage>
</organism>
<dbReference type="Proteomes" id="UP000544090">
    <property type="component" value="Unassembled WGS sequence"/>
</dbReference>
<accession>A0A7X6HFG4</accession>
<feature type="domain" description="Phosphotyrosine protein phosphatase I" evidence="6">
    <location>
        <begin position="2"/>
        <end position="157"/>
    </location>
</feature>
<gene>
    <name evidence="7" type="ORF">HGG74_11950</name>
</gene>
<dbReference type="InterPro" id="IPR023485">
    <property type="entry name" value="Ptyr_pPase"/>
</dbReference>
<protein>
    <recommendedName>
        <fullName evidence="2">protein-tyrosine-phosphatase</fullName>
        <ecNumber evidence="2">3.1.3.48</ecNumber>
    </recommendedName>
</protein>
<dbReference type="InterPro" id="IPR050438">
    <property type="entry name" value="LMW_PTPase"/>
</dbReference>
<reference evidence="7 8" key="1">
    <citation type="submission" date="2020-04" db="EMBL/GenBank/DDBJ databases">
        <title>Arthrobacter sp. nov.</title>
        <authorList>
            <person name="Liu S."/>
        </authorList>
    </citation>
    <scope>NUCLEOTIDE SEQUENCE [LARGE SCALE GENOMIC DNA]</scope>
    <source>
        <strain evidence="7 8">E918</strain>
    </source>
</reference>
<feature type="active site" description="Nucleophile" evidence="5">
    <location>
        <position position="8"/>
    </location>
</feature>
<evidence type="ECO:0000313" key="7">
    <source>
        <dbReference type="EMBL" id="NKX55244.1"/>
    </source>
</evidence>
<dbReference type="InterPro" id="IPR017867">
    <property type="entry name" value="Tyr_phospatase_low_mol_wt"/>
</dbReference>
<evidence type="ECO:0000256" key="4">
    <source>
        <dbReference type="ARBA" id="ARBA00022912"/>
    </source>
</evidence>
<proteinExistence type="inferred from homology"/>
<evidence type="ECO:0000256" key="1">
    <source>
        <dbReference type="ARBA" id="ARBA00011063"/>
    </source>
</evidence>
<dbReference type="AlphaFoldDB" id="A0A7X6HFG4"/>
<dbReference type="InterPro" id="IPR036196">
    <property type="entry name" value="Ptyr_pPase_sf"/>
</dbReference>
<evidence type="ECO:0000256" key="3">
    <source>
        <dbReference type="ARBA" id="ARBA00022801"/>
    </source>
</evidence>
<keyword evidence="4" id="KW-0904">Protein phosphatase</keyword>
<dbReference type="PANTHER" id="PTHR11717">
    <property type="entry name" value="LOW MOLECULAR WEIGHT PROTEIN TYROSINE PHOSPHATASE"/>
    <property type="match status" value="1"/>
</dbReference>
<evidence type="ECO:0000313" key="8">
    <source>
        <dbReference type="Proteomes" id="UP000544090"/>
    </source>
</evidence>
<dbReference type="SMART" id="SM00226">
    <property type="entry name" value="LMWPc"/>
    <property type="match status" value="1"/>
</dbReference>
<dbReference type="EMBL" id="JAAZSQ010000010">
    <property type="protein sequence ID" value="NKX55244.1"/>
    <property type="molecule type" value="Genomic_DNA"/>
</dbReference>
<dbReference type="Gene3D" id="3.40.50.2300">
    <property type="match status" value="1"/>
</dbReference>
<feature type="active site" evidence="5">
    <location>
        <position position="14"/>
    </location>
</feature>
<sequence length="166" mass="18518">MYRIITVCTGNICRSPMAEFMLTQAVAEAGLASDVTVDSAGISDWEAGRPIDPRAARRLALAGLASEAHRARQFELLWFADRDLILTLDADHFDELLRLAPDEAARGKVRMFRSFDPALAGRAPEEQGIYDPWFGNDADFDACWEMIRSAVPGIVEYVRKSLDARR</sequence>
<dbReference type="SUPFAM" id="SSF52788">
    <property type="entry name" value="Phosphotyrosine protein phosphatases I"/>
    <property type="match status" value="1"/>
</dbReference>
<feature type="active site" description="Proton donor" evidence="5">
    <location>
        <position position="131"/>
    </location>
</feature>
<evidence type="ECO:0000256" key="2">
    <source>
        <dbReference type="ARBA" id="ARBA00013064"/>
    </source>
</evidence>
<comment type="caution">
    <text evidence="7">The sequence shown here is derived from an EMBL/GenBank/DDBJ whole genome shotgun (WGS) entry which is preliminary data.</text>
</comment>
<comment type="similarity">
    <text evidence="1">Belongs to the low molecular weight phosphotyrosine protein phosphatase family.</text>
</comment>
<evidence type="ECO:0000256" key="5">
    <source>
        <dbReference type="PIRSR" id="PIRSR617867-1"/>
    </source>
</evidence>
<keyword evidence="3" id="KW-0378">Hydrolase</keyword>